<proteinExistence type="predicted"/>
<evidence type="ECO:0000313" key="2">
    <source>
        <dbReference type="Proteomes" id="UP001485226"/>
    </source>
</evidence>
<name>A0ABU9IR30_9FLAO</name>
<keyword evidence="2" id="KW-1185">Reference proteome</keyword>
<evidence type="ECO:0000313" key="1">
    <source>
        <dbReference type="EMBL" id="MEL1254137.1"/>
    </source>
</evidence>
<gene>
    <name evidence="1" type="ORF">AAEO57_10145</name>
</gene>
<protein>
    <recommendedName>
        <fullName evidence="3">Polyketide cyclase / dehydrase and lipid transport</fullName>
    </recommendedName>
</protein>
<sequence length="164" mass="19249">MKKEVHSFVRVPLPCREVFPYFFSLNLLEICKGFWVFPDIKSGFFKTTSAQPGSVRLIYFEDFSTARCQLSAIVPEVSFSVHIEGFSSRCFNGLESIDCHFAFSDLENVITNVHSHYQFKLKWVLWDVLFDLFLHRVLQKKLDKVLVHTARELKFFTDWKLALD</sequence>
<comment type="caution">
    <text evidence="1">The sequence shown here is derived from an EMBL/GenBank/DDBJ whole genome shotgun (WGS) entry which is preliminary data.</text>
</comment>
<evidence type="ECO:0008006" key="3">
    <source>
        <dbReference type="Google" id="ProtNLM"/>
    </source>
</evidence>
<accession>A0ABU9IR30</accession>
<dbReference type="EMBL" id="JBBYHS010000009">
    <property type="protein sequence ID" value="MEL1254137.1"/>
    <property type="molecule type" value="Genomic_DNA"/>
</dbReference>
<organism evidence="1 2">
    <name type="scientific">Flavobacterium calami</name>
    <dbReference type="NCBI Taxonomy" id="3139144"/>
    <lineage>
        <taxon>Bacteria</taxon>
        <taxon>Pseudomonadati</taxon>
        <taxon>Bacteroidota</taxon>
        <taxon>Flavobacteriia</taxon>
        <taxon>Flavobacteriales</taxon>
        <taxon>Flavobacteriaceae</taxon>
        <taxon>Flavobacterium</taxon>
    </lineage>
</organism>
<dbReference type="RefSeq" id="WP_341692181.1">
    <property type="nucleotide sequence ID" value="NZ_JBBYHS010000009.1"/>
</dbReference>
<reference evidence="1 2" key="1">
    <citation type="submission" date="2024-04" db="EMBL/GenBank/DDBJ databases">
        <title>Flavobacterium sp. DGU38 16S ribosomal RNA gene Genome sequencing and assembly.</title>
        <authorList>
            <person name="Park S."/>
        </authorList>
    </citation>
    <scope>NUCLEOTIDE SEQUENCE [LARGE SCALE GENOMIC DNA]</scope>
    <source>
        <strain evidence="1 2">DGU38</strain>
    </source>
</reference>
<dbReference type="Proteomes" id="UP001485226">
    <property type="component" value="Unassembled WGS sequence"/>
</dbReference>